<evidence type="ECO:0000256" key="6">
    <source>
        <dbReference type="ARBA" id="ARBA00022840"/>
    </source>
</evidence>
<dbReference type="SUPFAM" id="SSF51998">
    <property type="entry name" value="PFL-like glycyl radical enzymes"/>
    <property type="match status" value="1"/>
</dbReference>
<feature type="domain" description="TSCPD" evidence="16">
    <location>
        <begin position="581"/>
        <end position="688"/>
    </location>
</feature>
<comment type="caution">
    <text evidence="17">The sequence shown here is derived from an EMBL/GenBank/DDBJ whole genome shotgun (WGS) entry which is preliminary data.</text>
</comment>
<dbReference type="NCBIfam" id="NF006417">
    <property type="entry name" value="PRK08665.1"/>
    <property type="match status" value="1"/>
</dbReference>
<evidence type="ECO:0000256" key="10">
    <source>
        <dbReference type="ARBA" id="ARBA00023285"/>
    </source>
</evidence>
<organism evidence="17 18">
    <name type="scientific">candidate division TA06 bacterium</name>
    <dbReference type="NCBI Taxonomy" id="2250710"/>
    <lineage>
        <taxon>Bacteria</taxon>
        <taxon>Bacteria division TA06</taxon>
    </lineage>
</organism>
<dbReference type="PANTHER" id="PTHR43371">
    <property type="entry name" value="VITAMIN B12-DEPENDENT RIBONUCLEOTIDE REDUCTASE"/>
    <property type="match status" value="1"/>
</dbReference>
<evidence type="ECO:0000256" key="8">
    <source>
        <dbReference type="ARBA" id="ARBA00023116"/>
    </source>
</evidence>
<dbReference type="GO" id="GO:0071897">
    <property type="term" value="P:DNA biosynthetic process"/>
    <property type="evidence" value="ECO:0007669"/>
    <property type="project" value="UniProtKB-KW"/>
</dbReference>
<keyword evidence="10 13" id="KW-0170">Cobalt</keyword>
<dbReference type="GO" id="GO:0005524">
    <property type="term" value="F:ATP binding"/>
    <property type="evidence" value="ECO:0007669"/>
    <property type="project" value="UniProtKB-KW"/>
</dbReference>
<dbReference type="PRINTS" id="PR01183">
    <property type="entry name" value="RIBORDTASEM1"/>
</dbReference>
<dbReference type="InterPro" id="IPR000788">
    <property type="entry name" value="RNR_lg_C"/>
</dbReference>
<evidence type="ECO:0000259" key="15">
    <source>
        <dbReference type="Pfam" id="PF02867"/>
    </source>
</evidence>
<dbReference type="GO" id="GO:0031419">
    <property type="term" value="F:cobalamin binding"/>
    <property type="evidence" value="ECO:0007669"/>
    <property type="project" value="UniProtKB-KW"/>
</dbReference>
<feature type="domain" description="Ribonucleotide reductase large subunit N-terminal" evidence="14">
    <location>
        <begin position="11"/>
        <end position="90"/>
    </location>
</feature>
<evidence type="ECO:0000256" key="11">
    <source>
        <dbReference type="ARBA" id="ARBA00025437"/>
    </source>
</evidence>
<dbReference type="InterPro" id="IPR008926">
    <property type="entry name" value="RNR_R1-su_N"/>
</dbReference>
<dbReference type="Proteomes" id="UP000315534">
    <property type="component" value="Unassembled WGS sequence"/>
</dbReference>
<dbReference type="Pfam" id="PF02867">
    <property type="entry name" value="Ribonuc_red_lgC"/>
    <property type="match status" value="1"/>
</dbReference>
<dbReference type="NCBIfam" id="TIGR02504">
    <property type="entry name" value="NrdJ_Z"/>
    <property type="match status" value="1"/>
</dbReference>
<name>A0A523XTR8_UNCT6</name>
<evidence type="ECO:0000256" key="5">
    <source>
        <dbReference type="ARBA" id="ARBA00022741"/>
    </source>
</evidence>
<evidence type="ECO:0000256" key="13">
    <source>
        <dbReference type="RuleBase" id="RU364064"/>
    </source>
</evidence>
<dbReference type="SUPFAM" id="SSF48168">
    <property type="entry name" value="R1 subunit of ribonucleotide reductase, N-terminal domain"/>
    <property type="match status" value="1"/>
</dbReference>
<evidence type="ECO:0000256" key="3">
    <source>
        <dbReference type="ARBA" id="ARBA00022628"/>
    </source>
</evidence>
<dbReference type="Gene3D" id="3.20.70.20">
    <property type="match status" value="1"/>
</dbReference>
<gene>
    <name evidence="17" type="ORF">E3J38_01795</name>
</gene>
<keyword evidence="7 13" id="KW-0560">Oxidoreductase</keyword>
<sequence>MTAKTESKVNLSSNALAVLQRRYLEKSNNGEVIETPEQMFRRVAKNIASADRAFGSEKDVQRSEEEFLDMMTSMEFLPNSPTLMNAGRDLQQLSACFVLPIEDSMESIFEAVKNTALIHKSGGGTGFSFSRIRPKNDVVRSTSGVSSGPISFMTVFDAATEAIKQGGTRRGANMAILRVDHPDILEFVTCKQDSDLLNNFNISVALTDGFMKALERKEKYDLLSPRTKEVLGSLDASDVFQLIAENAWRNGDPGVIFIDKINQFNPTPHVGEIESTNPCGEQPLLPYESCNLGSINLGKMMRGDEIDWQKLGETAHKGVHFLDNVIEMNNYPIPEIKEMTIANRKIGLGVMGFADVLARMWVPYDSREAVRIAEKIMSFIGKEARAASVELGKKRGSFPSFEKSIWKGKYEAIRNAASTTIAPTGTISMIADCSSGIEPFFALCYVKAVMEGSKLLYVNRTFENVMKEKGLYSEELFNGVAEKGSIKDMEKVPKDIREAFVTALDIAPEWHVRMQAAFQKHTDNAVSKTINFPNNATVDDVKDAYLLAYKLGCKGITVYRDGSRDVQVLNIGQKERQAKPKGPRPRPVLTVGLTEKIKTGDGTLYLTINEDDTGLCEVFTNIGKAGGNAAAQSEAISRLISLALRSGVDVKSIVRQLRGISGPSPVWDNGDLILSAPDAIAKALERYLKRKEVPDLFREKLVEGLRDSVGQKADDEKMKRTMENRANICAECGSIMVFEEGCMKCYNCGFSRCY</sequence>
<dbReference type="AlphaFoldDB" id="A0A523XTR8"/>
<dbReference type="InterPro" id="IPR013344">
    <property type="entry name" value="RNR_NrdJ/NrdZ"/>
</dbReference>
<comment type="catalytic activity">
    <reaction evidence="12 13">
        <text>a 2'-deoxyribonucleoside 5'-diphosphate + [thioredoxin]-disulfide + H2O = a ribonucleoside 5'-diphosphate + [thioredoxin]-dithiol</text>
        <dbReference type="Rhea" id="RHEA:23252"/>
        <dbReference type="Rhea" id="RHEA-COMP:10698"/>
        <dbReference type="Rhea" id="RHEA-COMP:10700"/>
        <dbReference type="ChEBI" id="CHEBI:15377"/>
        <dbReference type="ChEBI" id="CHEBI:29950"/>
        <dbReference type="ChEBI" id="CHEBI:50058"/>
        <dbReference type="ChEBI" id="CHEBI:57930"/>
        <dbReference type="ChEBI" id="CHEBI:73316"/>
        <dbReference type="EC" id="1.17.4.1"/>
    </reaction>
</comment>
<evidence type="ECO:0000256" key="4">
    <source>
        <dbReference type="ARBA" id="ARBA00022634"/>
    </source>
</evidence>
<evidence type="ECO:0000313" key="18">
    <source>
        <dbReference type="Proteomes" id="UP000315534"/>
    </source>
</evidence>
<dbReference type="Pfam" id="PF12637">
    <property type="entry name" value="TSCPD"/>
    <property type="match status" value="1"/>
</dbReference>
<dbReference type="PANTHER" id="PTHR43371:SF1">
    <property type="entry name" value="RIBONUCLEOSIDE-DIPHOSPHATE REDUCTASE"/>
    <property type="match status" value="1"/>
</dbReference>
<keyword evidence="4 13" id="KW-0237">DNA synthesis</keyword>
<dbReference type="InterPro" id="IPR013509">
    <property type="entry name" value="RNR_lsu_N"/>
</dbReference>
<evidence type="ECO:0000256" key="1">
    <source>
        <dbReference type="ARBA" id="ARBA00001922"/>
    </source>
</evidence>
<feature type="domain" description="Ribonucleotide reductase large subunit C-terminal" evidence="15">
    <location>
        <begin position="94"/>
        <end position="559"/>
    </location>
</feature>
<evidence type="ECO:0000256" key="9">
    <source>
        <dbReference type="ARBA" id="ARBA00023157"/>
    </source>
</evidence>
<comment type="similarity">
    <text evidence="2 13">Belongs to the ribonucleoside diphosphate reductase class-2 family.</text>
</comment>
<keyword evidence="3 13" id="KW-0846">Cobalamin</keyword>
<keyword evidence="9" id="KW-1015">Disulfide bond</keyword>
<evidence type="ECO:0000256" key="2">
    <source>
        <dbReference type="ARBA" id="ARBA00007405"/>
    </source>
</evidence>
<comment type="function">
    <text evidence="11 13">Catalyzes the reduction of ribonucleotides to deoxyribonucleotides. May function to provide a pool of deoxyribonucleotide precursors for DNA repair during oxygen limitation and/or for immediate growth after restoration of oxygen.</text>
</comment>
<evidence type="ECO:0000256" key="7">
    <source>
        <dbReference type="ARBA" id="ARBA00023002"/>
    </source>
</evidence>
<dbReference type="GO" id="GO:0004748">
    <property type="term" value="F:ribonucleoside-diphosphate reductase activity, thioredoxin disulfide as acceptor"/>
    <property type="evidence" value="ECO:0007669"/>
    <property type="project" value="UniProtKB-EC"/>
</dbReference>
<dbReference type="CDD" id="cd02888">
    <property type="entry name" value="RNR_II_dimer"/>
    <property type="match status" value="1"/>
</dbReference>
<dbReference type="EC" id="1.17.4.1" evidence="13"/>
<dbReference type="FunFam" id="3.20.70.20:FF:000018">
    <property type="entry name" value="Vitamin B12-dependent ribonucleotide reductase"/>
    <property type="match status" value="1"/>
</dbReference>
<evidence type="ECO:0000256" key="12">
    <source>
        <dbReference type="ARBA" id="ARBA00047754"/>
    </source>
</evidence>
<evidence type="ECO:0000313" key="17">
    <source>
        <dbReference type="EMBL" id="TET82651.1"/>
    </source>
</evidence>
<reference evidence="17 18" key="1">
    <citation type="submission" date="2019-03" db="EMBL/GenBank/DDBJ databases">
        <title>Metabolic potential of uncultured bacteria and archaea associated with petroleum seepage in deep-sea sediments.</title>
        <authorList>
            <person name="Dong X."/>
            <person name="Hubert C."/>
        </authorList>
    </citation>
    <scope>NUCLEOTIDE SEQUENCE [LARGE SCALE GENOMIC DNA]</scope>
    <source>
        <strain evidence="17">E29_bin36</strain>
    </source>
</reference>
<proteinExistence type="inferred from homology"/>
<dbReference type="GO" id="GO:0009263">
    <property type="term" value="P:deoxyribonucleotide biosynthetic process"/>
    <property type="evidence" value="ECO:0007669"/>
    <property type="project" value="UniProtKB-KW"/>
</dbReference>
<protein>
    <recommendedName>
        <fullName evidence="13">Vitamin B12-dependent ribonucleotide reductase</fullName>
        <ecNumber evidence="13">1.17.4.1</ecNumber>
    </recommendedName>
</protein>
<dbReference type="UniPathway" id="UPA00326"/>
<dbReference type="InterPro" id="IPR050862">
    <property type="entry name" value="RdRp_reductase_class-2"/>
</dbReference>
<keyword evidence="8" id="KW-0215">Deoxyribonucleotide synthesis</keyword>
<dbReference type="EMBL" id="SOIP01000107">
    <property type="protein sequence ID" value="TET82651.1"/>
    <property type="molecule type" value="Genomic_DNA"/>
</dbReference>
<keyword evidence="5 13" id="KW-0547">Nucleotide-binding</keyword>
<dbReference type="Pfam" id="PF00317">
    <property type="entry name" value="Ribonuc_red_lgN"/>
    <property type="match status" value="1"/>
</dbReference>
<accession>A0A523XTR8</accession>
<evidence type="ECO:0000259" key="16">
    <source>
        <dbReference type="Pfam" id="PF12637"/>
    </source>
</evidence>
<keyword evidence="6" id="KW-0067">ATP-binding</keyword>
<dbReference type="InterPro" id="IPR024434">
    <property type="entry name" value="TSCPD_dom"/>
</dbReference>
<evidence type="ECO:0000259" key="14">
    <source>
        <dbReference type="Pfam" id="PF00317"/>
    </source>
</evidence>
<comment type="cofactor">
    <cofactor evidence="1 13">
        <name>adenosylcob(III)alamin</name>
        <dbReference type="ChEBI" id="CHEBI:18408"/>
    </cofactor>
</comment>